<keyword evidence="13" id="KW-1185">Reference proteome</keyword>
<dbReference type="Gene3D" id="1.10.287.470">
    <property type="entry name" value="Helix hairpin bin"/>
    <property type="match status" value="1"/>
</dbReference>
<keyword evidence="4" id="KW-1003">Cell membrane</keyword>
<dbReference type="Gene3D" id="2.40.30.170">
    <property type="match status" value="1"/>
</dbReference>
<dbReference type="Pfam" id="PF25917">
    <property type="entry name" value="BSH_RND"/>
    <property type="match status" value="1"/>
</dbReference>
<evidence type="ECO:0000256" key="7">
    <source>
        <dbReference type="SAM" id="Coils"/>
    </source>
</evidence>
<evidence type="ECO:0000256" key="2">
    <source>
        <dbReference type="ARBA" id="ARBA00009477"/>
    </source>
</evidence>
<dbReference type="NCBIfam" id="TIGR01730">
    <property type="entry name" value="RND_mfp"/>
    <property type="match status" value="1"/>
</dbReference>
<proteinExistence type="inferred from homology"/>
<comment type="subcellular location">
    <subcellularLocation>
        <location evidence="1">Cell membrane</location>
    </subcellularLocation>
</comment>
<reference evidence="12 13" key="1">
    <citation type="submission" date="2015-05" db="EMBL/GenBank/DDBJ databases">
        <title>Genome sequencing and analysis of members of genus Stenotrophomonas.</title>
        <authorList>
            <person name="Patil P.P."/>
            <person name="Midha S."/>
            <person name="Patil P.B."/>
        </authorList>
    </citation>
    <scope>NUCLEOTIDE SEQUENCE [LARGE SCALE GENOMIC DNA]</scope>
    <source>
        <strain evidence="12 13">DSM 12575</strain>
    </source>
</reference>
<keyword evidence="7" id="KW-0175">Coiled coil</keyword>
<comment type="caution">
    <text evidence="12">The sequence shown here is derived from an EMBL/GenBank/DDBJ whole genome shotgun (WGS) entry which is preliminary data.</text>
</comment>
<dbReference type="Gene3D" id="2.40.50.100">
    <property type="match status" value="1"/>
</dbReference>
<evidence type="ECO:0000256" key="3">
    <source>
        <dbReference type="ARBA" id="ARBA00022448"/>
    </source>
</evidence>
<name>A0ABR5NFZ9_9GAMM</name>
<evidence type="ECO:0000259" key="9">
    <source>
        <dbReference type="Pfam" id="PF25917"/>
    </source>
</evidence>
<feature type="domain" description="Multidrug resistance protein MdtA-like barrel-sandwich hybrid" evidence="9">
    <location>
        <begin position="66"/>
        <end position="205"/>
    </location>
</feature>
<dbReference type="InterPro" id="IPR058624">
    <property type="entry name" value="MdtA-like_HH"/>
</dbReference>
<feature type="coiled-coil region" evidence="7">
    <location>
        <begin position="99"/>
        <end position="171"/>
    </location>
</feature>
<dbReference type="EMBL" id="LDJG01000032">
    <property type="protein sequence ID" value="KRG54330.1"/>
    <property type="molecule type" value="Genomic_DNA"/>
</dbReference>
<evidence type="ECO:0000259" key="11">
    <source>
        <dbReference type="Pfam" id="PF25967"/>
    </source>
</evidence>
<dbReference type="InterPro" id="IPR058625">
    <property type="entry name" value="MdtA-like_BSH"/>
</dbReference>
<evidence type="ECO:0000313" key="12">
    <source>
        <dbReference type="EMBL" id="KRG54330.1"/>
    </source>
</evidence>
<dbReference type="Pfam" id="PF25944">
    <property type="entry name" value="Beta-barrel_RND"/>
    <property type="match status" value="1"/>
</dbReference>
<accession>A0ABR5NFZ9</accession>
<feature type="domain" description="Multidrug resistance protein MdtA-like alpha-helical hairpin" evidence="8">
    <location>
        <begin position="106"/>
        <end position="175"/>
    </location>
</feature>
<evidence type="ECO:0000256" key="1">
    <source>
        <dbReference type="ARBA" id="ARBA00004236"/>
    </source>
</evidence>
<protein>
    <recommendedName>
        <fullName evidence="14">Efflux RND transporter periplasmic adaptor subunit</fullName>
    </recommendedName>
</protein>
<dbReference type="Gene3D" id="2.40.420.20">
    <property type="match status" value="1"/>
</dbReference>
<dbReference type="SUPFAM" id="SSF111369">
    <property type="entry name" value="HlyD-like secretion proteins"/>
    <property type="match status" value="1"/>
</dbReference>
<evidence type="ECO:0000313" key="13">
    <source>
        <dbReference type="Proteomes" id="UP000050902"/>
    </source>
</evidence>
<dbReference type="InterPro" id="IPR058627">
    <property type="entry name" value="MdtA-like_C"/>
</dbReference>
<keyword evidence="6" id="KW-0472">Membrane</keyword>
<keyword evidence="5" id="KW-0997">Cell inner membrane</keyword>
<evidence type="ECO:0000256" key="4">
    <source>
        <dbReference type="ARBA" id="ARBA00022475"/>
    </source>
</evidence>
<sequence>MAINGKALAAGLVVLAAVVAVGFYYKGGGKGAAKPKAAPLVSVTRAQALDLPVRIDSQGHLVPLKQVDVRAQISARLRAIHFREGDDVRAGQLLFTLDDAELEAQLERTRAQATQVKAQLEDAQRALSRGRELVGTGYISSSALDTLAANVKTLEAQRRGAQAEIDAARVQLAHTRIVAPMDGKTGALAAYEGSLVQAGDSTPLVSLLQFDPIAAEFALPEQHLDALLAARERGQVQVRVQAPGGKMLDGELFFIDNRVNPATGTLQLKARFPNPGHALWPGAYARVELLAGSDPGVIVLPPQAVLEGPDGHFVYRLGDDRKVRAQAVTLLRIQEQNAVVTGVGDGDQVVVEGNQNLRDGSEVQVADAPAAGGTP</sequence>
<evidence type="ECO:0000259" key="8">
    <source>
        <dbReference type="Pfam" id="PF25876"/>
    </source>
</evidence>
<evidence type="ECO:0000256" key="6">
    <source>
        <dbReference type="ARBA" id="ARBA00023136"/>
    </source>
</evidence>
<dbReference type="InterPro" id="IPR006143">
    <property type="entry name" value="RND_pump_MFP"/>
</dbReference>
<feature type="domain" description="Multidrug resistance protein MdtA-like beta-barrel" evidence="10">
    <location>
        <begin position="212"/>
        <end position="291"/>
    </location>
</feature>
<dbReference type="Proteomes" id="UP000050902">
    <property type="component" value="Unassembled WGS sequence"/>
</dbReference>
<dbReference type="Pfam" id="PF25967">
    <property type="entry name" value="RND-MFP_C"/>
    <property type="match status" value="1"/>
</dbReference>
<comment type="similarity">
    <text evidence="2">Belongs to the membrane fusion protein (MFP) (TC 8.A.1) family.</text>
</comment>
<gene>
    <name evidence="12" type="ORF">ABB22_16285</name>
</gene>
<dbReference type="PANTHER" id="PTHR30469:SF36">
    <property type="entry name" value="BLL3903 PROTEIN"/>
    <property type="match status" value="1"/>
</dbReference>
<dbReference type="InterPro" id="IPR058626">
    <property type="entry name" value="MdtA-like_b-barrel"/>
</dbReference>
<evidence type="ECO:0008006" key="14">
    <source>
        <dbReference type="Google" id="ProtNLM"/>
    </source>
</evidence>
<feature type="domain" description="Multidrug resistance protein MdtA-like C-terminal permuted SH3" evidence="11">
    <location>
        <begin position="297"/>
        <end position="355"/>
    </location>
</feature>
<keyword evidence="3" id="KW-0813">Transport</keyword>
<dbReference type="PANTHER" id="PTHR30469">
    <property type="entry name" value="MULTIDRUG RESISTANCE PROTEIN MDTA"/>
    <property type="match status" value="1"/>
</dbReference>
<dbReference type="Pfam" id="PF25876">
    <property type="entry name" value="HH_MFP_RND"/>
    <property type="match status" value="1"/>
</dbReference>
<dbReference type="RefSeq" id="WP_055766739.1">
    <property type="nucleotide sequence ID" value="NZ_LDJG01000032.1"/>
</dbReference>
<evidence type="ECO:0000259" key="10">
    <source>
        <dbReference type="Pfam" id="PF25944"/>
    </source>
</evidence>
<organism evidence="12 13">
    <name type="scientific">Stenotrophomonas nitritireducens</name>
    <dbReference type="NCBI Taxonomy" id="83617"/>
    <lineage>
        <taxon>Bacteria</taxon>
        <taxon>Pseudomonadati</taxon>
        <taxon>Pseudomonadota</taxon>
        <taxon>Gammaproteobacteria</taxon>
        <taxon>Lysobacterales</taxon>
        <taxon>Lysobacteraceae</taxon>
        <taxon>Stenotrophomonas</taxon>
    </lineage>
</organism>
<evidence type="ECO:0000256" key="5">
    <source>
        <dbReference type="ARBA" id="ARBA00022519"/>
    </source>
</evidence>